<dbReference type="GO" id="GO:0003677">
    <property type="term" value="F:DNA binding"/>
    <property type="evidence" value="ECO:0007669"/>
    <property type="project" value="UniProtKB-KW"/>
</dbReference>
<keyword evidence="3" id="KW-0233">DNA recombination</keyword>
<evidence type="ECO:0000256" key="1">
    <source>
        <dbReference type="ARBA" id="ARBA00022578"/>
    </source>
</evidence>
<evidence type="ECO:0000259" key="4">
    <source>
        <dbReference type="Pfam" id="PF13610"/>
    </source>
</evidence>
<dbReference type="Pfam" id="PF13610">
    <property type="entry name" value="DDE_Tnp_IS240"/>
    <property type="match status" value="1"/>
</dbReference>
<evidence type="ECO:0000313" key="5">
    <source>
        <dbReference type="EMBL" id="MBB5405332.1"/>
    </source>
</evidence>
<dbReference type="GO" id="GO:0006310">
    <property type="term" value="P:DNA recombination"/>
    <property type="evidence" value="ECO:0007669"/>
    <property type="project" value="UniProtKB-KW"/>
</dbReference>
<protein>
    <submittedName>
        <fullName evidence="5">Transposase-like protein</fullName>
    </submittedName>
</protein>
<keyword evidence="1" id="KW-0815">Transposition</keyword>
<keyword evidence="2" id="KW-0238">DNA-binding</keyword>
<dbReference type="PANTHER" id="PTHR35528">
    <property type="entry name" value="BLL1675 PROTEIN"/>
    <property type="match status" value="1"/>
</dbReference>
<organism evidence="5 6">
    <name type="scientific">Paraburkholderia youngii</name>
    <dbReference type="NCBI Taxonomy" id="2782701"/>
    <lineage>
        <taxon>Bacteria</taxon>
        <taxon>Pseudomonadati</taxon>
        <taxon>Pseudomonadota</taxon>
        <taxon>Betaproteobacteria</taxon>
        <taxon>Burkholderiales</taxon>
        <taxon>Burkholderiaceae</taxon>
        <taxon>Paraburkholderia</taxon>
    </lineage>
</organism>
<reference evidence="5 6" key="1">
    <citation type="submission" date="2020-08" db="EMBL/GenBank/DDBJ databases">
        <title>Genomic Encyclopedia of Type Strains, Phase IV (KMG-V): Genome sequencing to study the core and pangenomes of soil and plant-associated prokaryotes.</title>
        <authorList>
            <person name="Whitman W."/>
        </authorList>
    </citation>
    <scope>NUCLEOTIDE SEQUENCE [LARGE SCALE GENOMIC DNA]</scope>
    <source>
        <strain evidence="5 6">JPY162</strain>
    </source>
</reference>
<dbReference type="EMBL" id="JACHDE010000031">
    <property type="protein sequence ID" value="MBB5405332.1"/>
    <property type="molecule type" value="Genomic_DNA"/>
</dbReference>
<comment type="caution">
    <text evidence="5">The sequence shown here is derived from an EMBL/GenBank/DDBJ whole genome shotgun (WGS) entry which is preliminary data.</text>
</comment>
<dbReference type="InterPro" id="IPR032874">
    <property type="entry name" value="DDE_dom"/>
</dbReference>
<evidence type="ECO:0000256" key="2">
    <source>
        <dbReference type="ARBA" id="ARBA00023125"/>
    </source>
</evidence>
<sequence length="137" mass="16032">MKQNLNRAVAKVLKSLHYPLDVILLCVRRYAAYPLSLRHLEQTNGERGISVRHPTVHRWTLKLLPVLEKPFRRCKPAGGRSWGMDETYIRVRSEWKYYLYRAADKAGNTIAFLLRARRDKAAARRHFEKAMTLNGEL</sequence>
<dbReference type="InterPro" id="IPR052183">
    <property type="entry name" value="IS_Transposase"/>
</dbReference>
<dbReference type="GO" id="GO:0032196">
    <property type="term" value="P:transposition"/>
    <property type="evidence" value="ECO:0007669"/>
    <property type="project" value="UniProtKB-KW"/>
</dbReference>
<evidence type="ECO:0000256" key="3">
    <source>
        <dbReference type="ARBA" id="ARBA00023172"/>
    </source>
</evidence>
<accession>A0A7W8P999</accession>
<proteinExistence type="predicted"/>
<gene>
    <name evidence="5" type="ORF">HDG41_007428</name>
</gene>
<dbReference type="NCBIfam" id="NF033587">
    <property type="entry name" value="transpos_IS6"/>
    <property type="match status" value="1"/>
</dbReference>
<dbReference type="PANTHER" id="PTHR35528:SF3">
    <property type="entry name" value="BLL1675 PROTEIN"/>
    <property type="match status" value="1"/>
</dbReference>
<feature type="domain" description="DDE" evidence="4">
    <location>
        <begin position="80"/>
        <end position="132"/>
    </location>
</feature>
<name>A0A7W8P999_9BURK</name>
<evidence type="ECO:0000313" key="6">
    <source>
        <dbReference type="Proteomes" id="UP000592820"/>
    </source>
</evidence>
<dbReference type="Proteomes" id="UP000592820">
    <property type="component" value="Unassembled WGS sequence"/>
</dbReference>
<dbReference type="AlphaFoldDB" id="A0A7W8P999"/>
<dbReference type="InterPro" id="IPR047930">
    <property type="entry name" value="Transpos_IS6"/>
</dbReference>